<dbReference type="Gene3D" id="3.60.10.10">
    <property type="entry name" value="Endonuclease/exonuclease/phosphatase"/>
    <property type="match status" value="1"/>
</dbReference>
<name>A0A837DR35_9LACO</name>
<evidence type="ECO:0000313" key="2">
    <source>
        <dbReference type="EMBL" id="KIC04208.1"/>
    </source>
</evidence>
<accession>A0A837DR35</accession>
<dbReference type="EMBL" id="AWYA01000123">
    <property type="protein sequence ID" value="KIC04208.1"/>
    <property type="molecule type" value="Genomic_DNA"/>
</dbReference>
<dbReference type="Proteomes" id="UP000031011">
    <property type="component" value="Unassembled WGS sequence"/>
</dbReference>
<organism evidence="2 3">
    <name type="scientific">Ligilactobacillus ruminis DPC 6832</name>
    <dbReference type="NCBI Taxonomy" id="1402208"/>
    <lineage>
        <taxon>Bacteria</taxon>
        <taxon>Bacillati</taxon>
        <taxon>Bacillota</taxon>
        <taxon>Bacilli</taxon>
        <taxon>Lactobacillales</taxon>
        <taxon>Lactobacillaceae</taxon>
        <taxon>Ligilactobacillus</taxon>
    </lineage>
</organism>
<comment type="caution">
    <text evidence="2">The sequence shown here is derived from an EMBL/GenBank/DDBJ whole genome shotgun (WGS) entry which is preliminary data.</text>
</comment>
<reference evidence="2 3" key="1">
    <citation type="journal article" date="2015" name="BMC Microbiol.">
        <title>Lactobacillus ruminis strains cluster according to their mammalian gut source.</title>
        <authorList>
            <person name="O' Donnell M.M."/>
            <person name="Harris H.M."/>
            <person name="Lynch D.B."/>
            <person name="Ross R.P."/>
            <person name="O'Toole P.W."/>
        </authorList>
    </citation>
    <scope>NUCLEOTIDE SEQUENCE [LARGE SCALE GENOMIC DNA]</scope>
    <source>
        <strain evidence="2 3">DPC 6832</strain>
    </source>
</reference>
<evidence type="ECO:0000313" key="3">
    <source>
        <dbReference type="Proteomes" id="UP000031011"/>
    </source>
</evidence>
<dbReference type="Pfam" id="PF03372">
    <property type="entry name" value="Exo_endo_phos"/>
    <property type="match status" value="1"/>
</dbReference>
<dbReference type="InterPro" id="IPR036691">
    <property type="entry name" value="Endo/exonu/phosph_ase_sf"/>
</dbReference>
<dbReference type="AlphaFoldDB" id="A0A837DR35"/>
<proteinExistence type="predicted"/>
<dbReference type="SUPFAM" id="SSF56219">
    <property type="entry name" value="DNase I-like"/>
    <property type="match status" value="1"/>
</dbReference>
<dbReference type="InterPro" id="IPR005135">
    <property type="entry name" value="Endo/exonuclease/phosphatase"/>
</dbReference>
<evidence type="ECO:0000259" key="1">
    <source>
        <dbReference type="Pfam" id="PF03372"/>
    </source>
</evidence>
<protein>
    <recommendedName>
        <fullName evidence="1">Endonuclease/exonuclease/phosphatase domain-containing protein</fullName>
    </recommendedName>
</protein>
<sequence>MNIMTWNINKFNGNDWNSKDYNWEDNQDNLRKRNAKNIFESIVRHIVTDEDIAILQEFPYHEEKWKREFENQYYNHRIVSWYHEKQDKEYCVNTKYGVTVAVVRKNSKWNLHRLSNYSLDGEKPVNFSNRYIELYHVDKDINLLGIHPRDAGELKTWMSRKCKNNRVFHIIMGDFNAGNYIKEGCDNEFVLNRRNFLDISEGYVDICNGTGTTNYNPTTQVDHILVQNSQKFWGRIITRDVVYDEEYSDHFPLVTEVDI</sequence>
<feature type="domain" description="Endonuclease/exonuclease/phosphatase" evidence="1">
    <location>
        <begin position="4"/>
        <end position="250"/>
    </location>
</feature>
<gene>
    <name evidence="2" type="ORF">LRN_0646</name>
</gene>